<dbReference type="InterPro" id="IPR001451">
    <property type="entry name" value="Hexapep"/>
</dbReference>
<protein>
    <recommendedName>
        <fullName evidence="3">Chloramphenicol acetyltransferase</fullName>
        <ecNumber evidence="2">2.3.1.28</ecNumber>
    </recommendedName>
</protein>
<dbReference type="Pfam" id="PF00132">
    <property type="entry name" value="Hexapep"/>
    <property type="match status" value="1"/>
</dbReference>
<evidence type="ECO:0000256" key="7">
    <source>
        <dbReference type="ARBA" id="ARBA00047633"/>
    </source>
</evidence>
<dbReference type="SUPFAM" id="SSF51161">
    <property type="entry name" value="Trimeric LpxA-like enzymes"/>
    <property type="match status" value="1"/>
</dbReference>
<reference evidence="8 9" key="1">
    <citation type="submission" date="2016-11" db="EMBL/GenBank/DDBJ databases">
        <authorList>
            <person name="Jaros S."/>
            <person name="Januszkiewicz K."/>
            <person name="Wedrychowicz H."/>
        </authorList>
    </citation>
    <scope>NUCLEOTIDE SEQUENCE [LARGE SCALE GENOMIC DNA]</scope>
    <source>
        <strain evidence="8 9">DSM 21074</strain>
    </source>
</reference>
<evidence type="ECO:0000313" key="9">
    <source>
        <dbReference type="Proteomes" id="UP000184418"/>
    </source>
</evidence>
<dbReference type="InterPro" id="IPR011004">
    <property type="entry name" value="Trimer_LpxA-like_sf"/>
</dbReference>
<evidence type="ECO:0000256" key="1">
    <source>
        <dbReference type="ARBA" id="ARBA00007274"/>
    </source>
</evidence>
<dbReference type="Proteomes" id="UP000184418">
    <property type="component" value="Unassembled WGS sequence"/>
</dbReference>
<dbReference type="EMBL" id="FQYN01000002">
    <property type="protein sequence ID" value="SHI60699.1"/>
    <property type="molecule type" value="Genomic_DNA"/>
</dbReference>
<evidence type="ECO:0000256" key="5">
    <source>
        <dbReference type="ARBA" id="ARBA00023251"/>
    </source>
</evidence>
<dbReference type="EC" id="2.3.1.28" evidence="2"/>
<dbReference type="CDD" id="cd04647">
    <property type="entry name" value="LbH_MAT_like"/>
    <property type="match status" value="1"/>
</dbReference>
<dbReference type="GO" id="GO:0008811">
    <property type="term" value="F:chloramphenicol O-acetyltransferase activity"/>
    <property type="evidence" value="ECO:0007669"/>
    <property type="project" value="UniProtKB-EC"/>
</dbReference>
<evidence type="ECO:0000256" key="3">
    <source>
        <dbReference type="ARBA" id="ARBA00020291"/>
    </source>
</evidence>
<dbReference type="AlphaFoldDB" id="A0A1M6CI76"/>
<evidence type="ECO:0000313" key="8">
    <source>
        <dbReference type="EMBL" id="SHI60699.1"/>
    </source>
</evidence>
<proteinExistence type="inferred from homology"/>
<dbReference type="Gene3D" id="2.160.10.10">
    <property type="entry name" value="Hexapeptide repeat proteins"/>
    <property type="match status" value="1"/>
</dbReference>
<evidence type="ECO:0000256" key="2">
    <source>
        <dbReference type="ARBA" id="ARBA00013235"/>
    </source>
</evidence>
<keyword evidence="9" id="KW-1185">Reference proteome</keyword>
<comment type="similarity">
    <text evidence="1">Belongs to the transferase hexapeptide repeat family.</text>
</comment>
<dbReference type="STRING" id="1121955.SAMN02745146_1163"/>
<keyword evidence="4 8" id="KW-0808">Transferase</keyword>
<gene>
    <name evidence="8" type="ORF">SAMN02745146_1163</name>
</gene>
<dbReference type="InterPro" id="IPR050179">
    <property type="entry name" value="Trans_hexapeptide_repeat"/>
</dbReference>
<dbReference type="PANTHER" id="PTHR43300">
    <property type="entry name" value="ACETYLTRANSFERASE"/>
    <property type="match status" value="1"/>
</dbReference>
<keyword evidence="6" id="KW-0012">Acyltransferase</keyword>
<evidence type="ECO:0000256" key="4">
    <source>
        <dbReference type="ARBA" id="ARBA00022679"/>
    </source>
</evidence>
<accession>A0A1M6CI76</accession>
<organism evidence="8 9">
    <name type="scientific">Hymenobacter daecheongensis DSM 21074</name>
    <dbReference type="NCBI Taxonomy" id="1121955"/>
    <lineage>
        <taxon>Bacteria</taxon>
        <taxon>Pseudomonadati</taxon>
        <taxon>Bacteroidota</taxon>
        <taxon>Cytophagia</taxon>
        <taxon>Cytophagales</taxon>
        <taxon>Hymenobacteraceae</taxon>
        <taxon>Hymenobacter</taxon>
    </lineage>
</organism>
<sequence>MAFLTQEQLQTLGFKSLGKNVLLSDKAAVYGAQNISIGDNCRIDDFCIISAGAGGIILGRHVHIACYVSLIGHASIIIDDFAGLSGRTSVYSSSDDFSGDFLTGPTVSADFTNVKHAAVHIGKHVVIGAGTVILPGVEIGEGSAIGSMSLVSKSCKAFGVYTGVPARFAKRRNDKIMELELAFLASSK</sequence>
<dbReference type="RefSeq" id="WP_073106430.1">
    <property type="nucleotide sequence ID" value="NZ_FQYN01000002.1"/>
</dbReference>
<dbReference type="GO" id="GO:0046677">
    <property type="term" value="P:response to antibiotic"/>
    <property type="evidence" value="ECO:0007669"/>
    <property type="project" value="UniProtKB-KW"/>
</dbReference>
<dbReference type="OrthoDB" id="9812571at2"/>
<evidence type="ECO:0000256" key="6">
    <source>
        <dbReference type="ARBA" id="ARBA00023315"/>
    </source>
</evidence>
<comment type="catalytic activity">
    <reaction evidence="7">
        <text>chloramphenicol + acetyl-CoA = chloramphenicol 3-acetate + CoA</text>
        <dbReference type="Rhea" id="RHEA:18421"/>
        <dbReference type="ChEBI" id="CHEBI:16730"/>
        <dbReference type="ChEBI" id="CHEBI:17698"/>
        <dbReference type="ChEBI" id="CHEBI:57287"/>
        <dbReference type="ChEBI" id="CHEBI:57288"/>
        <dbReference type="EC" id="2.3.1.28"/>
    </reaction>
</comment>
<name>A0A1M6CI76_9BACT</name>
<dbReference type="PANTHER" id="PTHR43300:SF12">
    <property type="entry name" value="CHLORAMPHENICOL ACETYLTRANSFERASE"/>
    <property type="match status" value="1"/>
</dbReference>
<keyword evidence="5" id="KW-0046">Antibiotic resistance</keyword>